<dbReference type="GO" id="GO:1904430">
    <property type="term" value="P:negative regulation of t-circle formation"/>
    <property type="evidence" value="ECO:0007669"/>
    <property type="project" value="TreeGrafter"/>
</dbReference>
<dbReference type="GO" id="GO:0070182">
    <property type="term" value="F:DNA polymerase binding"/>
    <property type="evidence" value="ECO:0007669"/>
    <property type="project" value="TreeGrafter"/>
</dbReference>
<proteinExistence type="inferred from homology"/>
<dbReference type="HAMAP" id="MF_03065">
    <property type="entry name" value="RTEL1"/>
    <property type="match status" value="1"/>
</dbReference>
<evidence type="ECO:0000256" key="10">
    <source>
        <dbReference type="ARBA" id="ARBA00023014"/>
    </source>
</evidence>
<dbReference type="GO" id="GO:0006281">
    <property type="term" value="P:DNA repair"/>
    <property type="evidence" value="ECO:0007669"/>
    <property type="project" value="UniProtKB-UniRule"/>
</dbReference>
<comment type="subcellular location">
    <subcellularLocation>
        <location evidence="1 17">Nucleus</location>
    </subcellularLocation>
</comment>
<sequence length="942" mass="106178">MPDIKLNNIIVNFPFEPYEVQKVYMSKVIECLQNKKHGVLESPTGTGKTLCLLCSSLSWLSARKAHLQAQSLVGAIDSPDFGGDFFKRLKKDLQMASGGGGTAEVNPEPSPSQSPASFGWSQPKIIYASRTHSQLTQVMGELKRTNFKHLKVAVIGSRDQLCIHPEISKESNSADKIHLCQSKVRTRSCMYYNNVETKKEEAVFKDTICDIEDLVKNGTKHKCCPYFMAKELKQSADITFMPYNYLLDPKTRRSQGIDLQNHVILLDEAHNVEKTCEESASLQISSTDIALCIDEVTSVMKRLLEEDLEVGGGFELEKEAKDFTPDDLCTLKSIFLGLEAAIDQLKIKDEKGDTYPGSFIFELLESAQLVGNHLQVAEKLDKVVLWLATTSTSPFARTGRALQKFADFVRTVFTSSLPPGLHRERVQECYRIFVTSEPKPKKDSWTSTKVNSTGKLISYWCFSPGFGMRQLLELGAHSIILTSGTLSPLKPFITELGIPIDIVLENPHIIPSKQISIGVLGTGPNGQVLNSSFNTRNDPKYISSLGRTLLNFSNLIPDGLLVFFPSYPIMKKCVEDWQQAGLWSSIVSKKPVFIEPQGKDTFNAVISEFYSKIKAPESRGAIFLAVCRGKVSEGLDFSDDYGRAVLVTGLPYPPMMDPRVLLKQRYLDEVRKKNKDGLTGGQWYQLEASRAVNQAVGRIIRHIGDYGAIILCDTRFNSPQFKEHLSKWLKPYLKNYQNFGSVTRELRDFFKNVGECKRNFRELPTVTLPTVGKKVASLGVEKVIEKEVDFGAYKKEAKKVEGSVNFVTSKLQGQWSARSWESTKEEGEGVVKKRKIKIQKLEVNYKDDKTVGEEEAVGKEDDKKLVGQKYLKSVKKELSKENFKVFAKMIESYRAEGDFNELIKTLEMLFMEGMKELIVGFRTFLKKQHVEEFEEFCRRKGM</sequence>
<evidence type="ECO:0000256" key="16">
    <source>
        <dbReference type="ARBA" id="ARBA00073810"/>
    </source>
</evidence>
<evidence type="ECO:0000256" key="9">
    <source>
        <dbReference type="ARBA" id="ARBA00023004"/>
    </source>
</evidence>
<dbReference type="Gene3D" id="1.20.1160.20">
    <property type="match status" value="1"/>
</dbReference>
<keyword evidence="12 17" id="KW-0234">DNA repair</keyword>
<dbReference type="GO" id="GO:0005634">
    <property type="term" value="C:nucleus"/>
    <property type="evidence" value="ECO:0007669"/>
    <property type="project" value="UniProtKB-SubCell"/>
</dbReference>
<dbReference type="SMART" id="SM00488">
    <property type="entry name" value="DEXDc2"/>
    <property type="match status" value="1"/>
</dbReference>
<dbReference type="InterPro" id="IPR013020">
    <property type="entry name" value="Rad3/Chl1-like"/>
</dbReference>
<keyword evidence="13 17" id="KW-0413">Isomerase</keyword>
<dbReference type="InterPro" id="IPR045028">
    <property type="entry name" value="DinG/Rad3-like"/>
</dbReference>
<dbReference type="GO" id="GO:0006260">
    <property type="term" value="P:DNA replication"/>
    <property type="evidence" value="ECO:0007669"/>
    <property type="project" value="InterPro"/>
</dbReference>
<comment type="function">
    <text evidence="17">A probable ATP-dependent DNA helicase implicated in DNA repair and the maintenance of genomic stability. Acts as an anti-recombinase to counteract toxic recombination and limit crossover during meiosis. Regulates meiotic recombination and crossover homeostasis by physically dissociating strand invasion events and thereby promotes noncrossover repair by meiotic synthesis dependent strand annealing (SDSA) as well as disassembly of D loop recombination intermediates.</text>
</comment>
<dbReference type="Pfam" id="PF23109">
    <property type="entry name" value="ARCH_RTEL1"/>
    <property type="match status" value="1"/>
</dbReference>
<keyword evidence="21" id="KW-1185">Reference proteome</keyword>
<dbReference type="InterPro" id="IPR010614">
    <property type="entry name" value="RAD3-like_helicase_DEAD"/>
</dbReference>
<gene>
    <name evidence="20" type="ORF">KQX54_012435</name>
</gene>
<name>A0AAV7IQ61_COTGL</name>
<evidence type="ECO:0000256" key="15">
    <source>
        <dbReference type="ARBA" id="ARBA00049360"/>
    </source>
</evidence>
<dbReference type="InterPro" id="IPR030845">
    <property type="entry name" value="RTEL1"/>
</dbReference>
<evidence type="ECO:0000256" key="13">
    <source>
        <dbReference type="ARBA" id="ARBA00023235"/>
    </source>
</evidence>
<dbReference type="PROSITE" id="PS51193">
    <property type="entry name" value="HELICASE_ATP_BIND_2"/>
    <property type="match status" value="1"/>
</dbReference>
<reference evidence="20 21" key="1">
    <citation type="journal article" date="2021" name="J. Hered.">
        <title>A chromosome-level genome assembly of the parasitoid wasp, Cotesia glomerata (Hymenoptera: Braconidae).</title>
        <authorList>
            <person name="Pinto B.J."/>
            <person name="Weis J.J."/>
            <person name="Gamble T."/>
            <person name="Ode P.J."/>
            <person name="Paul R."/>
            <person name="Zaspel J.M."/>
        </authorList>
    </citation>
    <scope>NUCLEOTIDE SEQUENCE [LARGE SCALE GENOMIC DNA]</scope>
    <source>
        <strain evidence="20">CgM1</strain>
    </source>
</reference>
<dbReference type="SUPFAM" id="SSF52540">
    <property type="entry name" value="P-loop containing nucleoside triphosphate hydrolases"/>
    <property type="match status" value="2"/>
</dbReference>
<evidence type="ECO:0000256" key="11">
    <source>
        <dbReference type="ARBA" id="ARBA00023125"/>
    </source>
</evidence>
<dbReference type="SMART" id="SM00491">
    <property type="entry name" value="HELICc2"/>
    <property type="match status" value="1"/>
</dbReference>
<dbReference type="Proteomes" id="UP000826195">
    <property type="component" value="Unassembled WGS sequence"/>
</dbReference>
<dbReference type="PANTHER" id="PTHR11472">
    <property type="entry name" value="DNA REPAIR DEAD HELICASE RAD3/XP-D SUBFAMILY MEMBER"/>
    <property type="match status" value="1"/>
</dbReference>
<evidence type="ECO:0000256" key="12">
    <source>
        <dbReference type="ARBA" id="ARBA00023204"/>
    </source>
</evidence>
<evidence type="ECO:0000256" key="18">
    <source>
        <dbReference type="SAM" id="MobiDB-lite"/>
    </source>
</evidence>
<accession>A0AAV7IQ61</accession>
<evidence type="ECO:0000313" key="21">
    <source>
        <dbReference type="Proteomes" id="UP000826195"/>
    </source>
</evidence>
<dbReference type="GO" id="GO:0090657">
    <property type="term" value="P:telomeric loop disassembly"/>
    <property type="evidence" value="ECO:0007669"/>
    <property type="project" value="TreeGrafter"/>
</dbReference>
<dbReference type="FunFam" id="3.40.50.300:FF:000431">
    <property type="entry name" value="Regulator of telomere elongation helicase 1"/>
    <property type="match status" value="1"/>
</dbReference>
<keyword evidence="10 17" id="KW-0411">Iron-sulfur</keyword>
<keyword evidence="5 17" id="KW-0227">DNA damage</keyword>
<dbReference type="InterPro" id="IPR006554">
    <property type="entry name" value="Helicase-like_DEXD_c2"/>
</dbReference>
<dbReference type="Pfam" id="PF23116">
    <property type="entry name" value="HHD_RTEL1"/>
    <property type="match status" value="1"/>
</dbReference>
<dbReference type="InterPro" id="IPR014013">
    <property type="entry name" value="Helic_SF1/SF2_ATP-bd_DinG/Rad3"/>
</dbReference>
<dbReference type="PANTHER" id="PTHR11472:SF34">
    <property type="entry name" value="REGULATOR OF TELOMERE ELONGATION HELICASE 1"/>
    <property type="match status" value="1"/>
</dbReference>
<dbReference type="FunFam" id="3.40.50.300:FF:000691">
    <property type="entry name" value="Regulator of telomere elongation helicase 1"/>
    <property type="match status" value="1"/>
</dbReference>
<dbReference type="CDD" id="cd18788">
    <property type="entry name" value="SF2_C_XPD"/>
    <property type="match status" value="1"/>
</dbReference>
<keyword evidence="4 17" id="KW-0547">Nucleotide-binding</keyword>
<keyword evidence="6 17" id="KW-0378">Hydrolase</keyword>
<keyword evidence="9 17" id="KW-0408">Iron</keyword>
<dbReference type="GO" id="GO:0016818">
    <property type="term" value="F:hydrolase activity, acting on acid anhydrides, in phosphorus-containing anhydrides"/>
    <property type="evidence" value="ECO:0007669"/>
    <property type="project" value="InterPro"/>
</dbReference>
<evidence type="ECO:0000256" key="17">
    <source>
        <dbReference type="HAMAP-Rule" id="MF_03065"/>
    </source>
</evidence>
<feature type="binding site" evidence="17">
    <location>
        <position position="162"/>
    </location>
    <ligand>
        <name>[4Fe-4S] cluster</name>
        <dbReference type="ChEBI" id="CHEBI:49883"/>
    </ligand>
</feature>
<dbReference type="InterPro" id="IPR057498">
    <property type="entry name" value="Rtel1_ARCH"/>
</dbReference>
<keyword evidence="14 17" id="KW-0539">Nucleus</keyword>
<evidence type="ECO:0000256" key="4">
    <source>
        <dbReference type="ARBA" id="ARBA00022741"/>
    </source>
</evidence>
<feature type="binding site" evidence="17">
    <location>
        <position position="180"/>
    </location>
    <ligand>
        <name>[4Fe-4S] cluster</name>
        <dbReference type="ChEBI" id="CHEBI:49883"/>
    </ligand>
</feature>
<feature type="domain" description="Helicase ATP-binding" evidence="19">
    <location>
        <begin position="7"/>
        <end position="320"/>
    </location>
</feature>
<evidence type="ECO:0000256" key="6">
    <source>
        <dbReference type="ARBA" id="ARBA00022801"/>
    </source>
</evidence>
<dbReference type="EC" id="5.6.2.-" evidence="17"/>
<evidence type="ECO:0000256" key="7">
    <source>
        <dbReference type="ARBA" id="ARBA00022806"/>
    </source>
</evidence>
<keyword evidence="3 17" id="KW-0479">Metal-binding</keyword>
<dbReference type="GO" id="GO:0045910">
    <property type="term" value="P:negative regulation of DNA recombination"/>
    <property type="evidence" value="ECO:0007669"/>
    <property type="project" value="TreeGrafter"/>
</dbReference>
<evidence type="ECO:0000256" key="14">
    <source>
        <dbReference type="ARBA" id="ARBA00023242"/>
    </source>
</evidence>
<dbReference type="Pfam" id="PF13307">
    <property type="entry name" value="Helicase_C_2"/>
    <property type="match status" value="1"/>
</dbReference>
<protein>
    <recommendedName>
        <fullName evidence="16 17">Regulator of telomere elongation helicase 1 homolog</fullName>
        <ecNumber evidence="17">5.6.2.-</ecNumber>
    </recommendedName>
</protein>
<dbReference type="GO" id="GO:0046872">
    <property type="term" value="F:metal ion binding"/>
    <property type="evidence" value="ECO:0007669"/>
    <property type="project" value="UniProtKB-UniRule"/>
</dbReference>
<comment type="caution">
    <text evidence="20">The sequence shown here is derived from an EMBL/GenBank/DDBJ whole genome shotgun (WGS) entry which is preliminary data.</text>
</comment>
<keyword evidence="11 17" id="KW-0238">DNA-binding</keyword>
<evidence type="ECO:0000259" key="19">
    <source>
        <dbReference type="PROSITE" id="PS51193"/>
    </source>
</evidence>
<feature type="binding site" evidence="17">
    <location>
        <position position="189"/>
    </location>
    <ligand>
        <name>[4Fe-4S] cluster</name>
        <dbReference type="ChEBI" id="CHEBI:49883"/>
    </ligand>
</feature>
<dbReference type="GO" id="GO:0003678">
    <property type="term" value="F:DNA helicase activity"/>
    <property type="evidence" value="ECO:0007669"/>
    <property type="project" value="UniProtKB-UniRule"/>
</dbReference>
<dbReference type="GO" id="GO:0006310">
    <property type="term" value="P:DNA recombination"/>
    <property type="evidence" value="ECO:0007669"/>
    <property type="project" value="InterPro"/>
</dbReference>
<evidence type="ECO:0000256" key="2">
    <source>
        <dbReference type="ARBA" id="ARBA00022485"/>
    </source>
</evidence>
<dbReference type="NCBIfam" id="TIGR00604">
    <property type="entry name" value="rad3"/>
    <property type="match status" value="1"/>
</dbReference>
<comment type="catalytic activity">
    <reaction evidence="15 17">
        <text>ATP + H2O = ADP + phosphate + H(+)</text>
        <dbReference type="Rhea" id="RHEA:13065"/>
        <dbReference type="ChEBI" id="CHEBI:15377"/>
        <dbReference type="ChEBI" id="CHEBI:15378"/>
        <dbReference type="ChEBI" id="CHEBI:30616"/>
        <dbReference type="ChEBI" id="CHEBI:43474"/>
        <dbReference type="ChEBI" id="CHEBI:456216"/>
    </reaction>
</comment>
<evidence type="ECO:0000256" key="3">
    <source>
        <dbReference type="ARBA" id="ARBA00022723"/>
    </source>
</evidence>
<dbReference type="GO" id="GO:0003677">
    <property type="term" value="F:DNA binding"/>
    <property type="evidence" value="ECO:0007669"/>
    <property type="project" value="UniProtKB-UniRule"/>
</dbReference>
<dbReference type="EMBL" id="JAHXZJ010001119">
    <property type="protein sequence ID" value="KAH0554721.1"/>
    <property type="molecule type" value="Genomic_DNA"/>
</dbReference>
<dbReference type="Pfam" id="PF06733">
    <property type="entry name" value="DEAD_2"/>
    <property type="match status" value="1"/>
</dbReference>
<comment type="similarity">
    <text evidence="17">Belongs to the helicase family. RAD3/XPD subfamily.</text>
</comment>
<evidence type="ECO:0000256" key="1">
    <source>
        <dbReference type="ARBA" id="ARBA00004123"/>
    </source>
</evidence>
<dbReference type="GO" id="GO:0010569">
    <property type="term" value="P:regulation of double-strand break repair via homologous recombination"/>
    <property type="evidence" value="ECO:0007669"/>
    <property type="project" value="UniProtKB-UniRule"/>
</dbReference>
<keyword evidence="7 17" id="KW-0347">Helicase</keyword>
<dbReference type="InterPro" id="IPR027417">
    <property type="entry name" value="P-loop_NTPase"/>
</dbReference>
<dbReference type="Gene3D" id="3.40.50.300">
    <property type="entry name" value="P-loop containing nucleotide triphosphate hydrolases"/>
    <property type="match status" value="2"/>
</dbReference>
<evidence type="ECO:0000256" key="5">
    <source>
        <dbReference type="ARBA" id="ARBA00022763"/>
    </source>
</evidence>
<dbReference type="AlphaFoldDB" id="A0AAV7IQ61"/>
<dbReference type="GO" id="GO:0051539">
    <property type="term" value="F:4 iron, 4 sulfur cluster binding"/>
    <property type="evidence" value="ECO:0007669"/>
    <property type="project" value="UniProtKB-UniRule"/>
</dbReference>
<dbReference type="GO" id="GO:0005524">
    <property type="term" value="F:ATP binding"/>
    <property type="evidence" value="ECO:0007669"/>
    <property type="project" value="UniProtKB-UniRule"/>
</dbReference>
<keyword evidence="2 17" id="KW-0004">4Fe-4S</keyword>
<feature type="binding site" evidence="17">
    <location>
        <position position="224"/>
    </location>
    <ligand>
        <name>[4Fe-4S] cluster</name>
        <dbReference type="ChEBI" id="CHEBI:49883"/>
    </ligand>
</feature>
<evidence type="ECO:0000256" key="8">
    <source>
        <dbReference type="ARBA" id="ARBA00022840"/>
    </source>
</evidence>
<dbReference type="InterPro" id="IPR006555">
    <property type="entry name" value="ATP-dep_Helicase_C"/>
</dbReference>
<evidence type="ECO:0000313" key="20">
    <source>
        <dbReference type="EMBL" id="KAH0554721.1"/>
    </source>
</evidence>
<feature type="region of interest" description="Disordered" evidence="18">
    <location>
        <begin position="97"/>
        <end position="118"/>
    </location>
</feature>
<organism evidence="20 21">
    <name type="scientific">Cotesia glomerata</name>
    <name type="common">Lepidopteran parasitic wasp</name>
    <name type="synonym">Apanteles glomeratus</name>
    <dbReference type="NCBI Taxonomy" id="32391"/>
    <lineage>
        <taxon>Eukaryota</taxon>
        <taxon>Metazoa</taxon>
        <taxon>Ecdysozoa</taxon>
        <taxon>Arthropoda</taxon>
        <taxon>Hexapoda</taxon>
        <taxon>Insecta</taxon>
        <taxon>Pterygota</taxon>
        <taxon>Neoptera</taxon>
        <taxon>Endopterygota</taxon>
        <taxon>Hymenoptera</taxon>
        <taxon>Apocrita</taxon>
        <taxon>Ichneumonoidea</taxon>
        <taxon>Braconidae</taxon>
        <taxon>Microgastrinae</taxon>
        <taxon>Cotesia</taxon>
    </lineage>
</organism>
<keyword evidence="8 17" id="KW-0067">ATP-binding</keyword>